<reference evidence="1 2" key="1">
    <citation type="journal article" date="2020" name="BMC Genomics">
        <title>Intraspecific diversification of the crop wild relative Brassica cretica Lam. using demographic model selection.</title>
        <authorList>
            <person name="Kioukis A."/>
            <person name="Michalopoulou V.A."/>
            <person name="Briers L."/>
            <person name="Pirintsos S."/>
            <person name="Studholme D.J."/>
            <person name="Pavlidis P."/>
            <person name="Sarris P.F."/>
        </authorList>
    </citation>
    <scope>NUCLEOTIDE SEQUENCE [LARGE SCALE GENOMIC DNA]</scope>
    <source>
        <strain evidence="2">cv. PFS-1207/04</strain>
    </source>
</reference>
<accession>A0ABQ7B819</accession>
<gene>
    <name evidence="1" type="ORF">DY000_02038026</name>
</gene>
<dbReference type="EMBL" id="QGKV02001507">
    <property type="protein sequence ID" value="KAF3528338.1"/>
    <property type="molecule type" value="Genomic_DNA"/>
</dbReference>
<comment type="caution">
    <text evidence="1">The sequence shown here is derived from an EMBL/GenBank/DDBJ whole genome shotgun (WGS) entry which is preliminary data.</text>
</comment>
<dbReference type="Proteomes" id="UP000266723">
    <property type="component" value="Unassembled WGS sequence"/>
</dbReference>
<evidence type="ECO:0000313" key="2">
    <source>
        <dbReference type="Proteomes" id="UP000266723"/>
    </source>
</evidence>
<keyword evidence="2" id="KW-1185">Reference proteome</keyword>
<evidence type="ECO:0000313" key="1">
    <source>
        <dbReference type="EMBL" id="KAF3528338.1"/>
    </source>
</evidence>
<name>A0ABQ7B819_BRACR</name>
<sequence length="171" mass="19102">MIYCQKLMITLYCHILERWRAFACSRASRTAKASAIKGDATQSSVDVPLVVSLSCGLCIIQPHPAVLSWAFHAASVNRVETVIDLMSLASSVLPSKTRRFLAVHMHQHTQEKMLPDTPVGGRHTRSCEAARHWSKVEFVPMSIVLEIGARYMIWMLNEEEDGLIDNIVPGD</sequence>
<organism evidence="1 2">
    <name type="scientific">Brassica cretica</name>
    <name type="common">Mustard</name>
    <dbReference type="NCBI Taxonomy" id="69181"/>
    <lineage>
        <taxon>Eukaryota</taxon>
        <taxon>Viridiplantae</taxon>
        <taxon>Streptophyta</taxon>
        <taxon>Embryophyta</taxon>
        <taxon>Tracheophyta</taxon>
        <taxon>Spermatophyta</taxon>
        <taxon>Magnoliopsida</taxon>
        <taxon>eudicotyledons</taxon>
        <taxon>Gunneridae</taxon>
        <taxon>Pentapetalae</taxon>
        <taxon>rosids</taxon>
        <taxon>malvids</taxon>
        <taxon>Brassicales</taxon>
        <taxon>Brassicaceae</taxon>
        <taxon>Brassiceae</taxon>
        <taxon>Brassica</taxon>
    </lineage>
</organism>
<protein>
    <submittedName>
        <fullName evidence="1">Uncharacterized protein</fullName>
    </submittedName>
</protein>
<proteinExistence type="predicted"/>